<keyword evidence="2 5" id="KW-0853">WD repeat</keyword>
<dbReference type="InterPro" id="IPR056150">
    <property type="entry name" value="WD40_CDC20-Fz"/>
</dbReference>
<dbReference type="PROSITE" id="PS50294">
    <property type="entry name" value="WD_REPEATS_REGION"/>
    <property type="match status" value="1"/>
</dbReference>
<keyword evidence="4" id="KW-0131">Cell cycle</keyword>
<name>A0A4Q9LFD2_9MICR</name>
<dbReference type="InterPro" id="IPR015943">
    <property type="entry name" value="WD40/YVTN_repeat-like_dom_sf"/>
</dbReference>
<feature type="repeat" description="WD" evidence="5">
    <location>
        <begin position="304"/>
        <end position="345"/>
    </location>
</feature>
<dbReference type="AlphaFoldDB" id="A0A4Q9LFD2"/>
<comment type="similarity">
    <text evidence="1">Belongs to the WD repeat CDC20/Fizzy family.</text>
</comment>
<organism evidence="7 8">
    <name type="scientific">Hamiltosporidium magnivora</name>
    <dbReference type="NCBI Taxonomy" id="148818"/>
    <lineage>
        <taxon>Eukaryota</taxon>
        <taxon>Fungi</taxon>
        <taxon>Fungi incertae sedis</taxon>
        <taxon>Microsporidia</taxon>
        <taxon>Dubosqiidae</taxon>
        <taxon>Hamiltosporidium</taxon>
    </lineage>
</organism>
<evidence type="ECO:0000256" key="1">
    <source>
        <dbReference type="ARBA" id="ARBA00006445"/>
    </source>
</evidence>
<dbReference type="GO" id="GO:0031145">
    <property type="term" value="P:anaphase-promoting complex-dependent catabolic process"/>
    <property type="evidence" value="ECO:0007669"/>
    <property type="project" value="TreeGrafter"/>
</dbReference>
<evidence type="ECO:0000313" key="8">
    <source>
        <dbReference type="Proteomes" id="UP000291404"/>
    </source>
</evidence>
<reference evidence="7 8" key="1">
    <citation type="submission" date="2017-12" db="EMBL/GenBank/DDBJ databases">
        <authorList>
            <person name="Pombert J.-F."/>
            <person name="Haag K.L."/>
            <person name="Ebert D."/>
        </authorList>
    </citation>
    <scope>NUCLEOTIDE SEQUENCE [LARGE SCALE GENOMIC DNA]</scope>
    <source>
        <strain evidence="7">BE-OM-2</strain>
    </source>
</reference>
<dbReference type="SUPFAM" id="SSF50978">
    <property type="entry name" value="WD40 repeat-like"/>
    <property type="match status" value="1"/>
</dbReference>
<dbReference type="EMBL" id="PITI01000572">
    <property type="protein sequence ID" value="TBU05821.1"/>
    <property type="molecule type" value="Genomic_DNA"/>
</dbReference>
<dbReference type="PANTHER" id="PTHR19918">
    <property type="entry name" value="CELL DIVISION CYCLE 20 CDC20 FIZZY -RELATED"/>
    <property type="match status" value="1"/>
</dbReference>
<dbReference type="GO" id="GO:0010997">
    <property type="term" value="F:anaphase-promoting complex binding"/>
    <property type="evidence" value="ECO:0007669"/>
    <property type="project" value="InterPro"/>
</dbReference>
<dbReference type="PROSITE" id="PS50082">
    <property type="entry name" value="WD_REPEATS_2"/>
    <property type="match status" value="2"/>
</dbReference>
<dbReference type="Gene3D" id="2.130.10.10">
    <property type="entry name" value="YVTN repeat-like/Quinoprotein amine dehydrogenase"/>
    <property type="match status" value="1"/>
</dbReference>
<dbReference type="SMART" id="SM00320">
    <property type="entry name" value="WD40"/>
    <property type="match status" value="5"/>
</dbReference>
<dbReference type="Pfam" id="PF24807">
    <property type="entry name" value="WD40_CDC20-Fz"/>
    <property type="match status" value="1"/>
</dbReference>
<dbReference type="GO" id="GO:1990757">
    <property type="term" value="F:ubiquitin ligase activator activity"/>
    <property type="evidence" value="ECO:0007669"/>
    <property type="project" value="TreeGrafter"/>
</dbReference>
<dbReference type="InterPro" id="IPR036322">
    <property type="entry name" value="WD40_repeat_dom_sf"/>
</dbReference>
<dbReference type="GO" id="GO:1905786">
    <property type="term" value="P:positive regulation of anaphase-promoting complex-dependent catabolic process"/>
    <property type="evidence" value="ECO:0007669"/>
    <property type="project" value="TreeGrafter"/>
</dbReference>
<evidence type="ECO:0000256" key="2">
    <source>
        <dbReference type="ARBA" id="ARBA00022574"/>
    </source>
</evidence>
<dbReference type="VEuPathDB" id="MicrosporidiaDB:CWI36_0572p0020"/>
<comment type="caution">
    <text evidence="7">The sequence shown here is derived from an EMBL/GenBank/DDBJ whole genome shotgun (WGS) entry which is preliminary data.</text>
</comment>
<evidence type="ECO:0000256" key="4">
    <source>
        <dbReference type="ARBA" id="ARBA00023306"/>
    </source>
</evidence>
<keyword evidence="3" id="KW-0677">Repeat</keyword>
<evidence type="ECO:0000259" key="6">
    <source>
        <dbReference type="Pfam" id="PF24807"/>
    </source>
</evidence>
<feature type="repeat" description="WD" evidence="5">
    <location>
        <begin position="172"/>
        <end position="207"/>
    </location>
</feature>
<dbReference type="STRING" id="148818.A0A4Q9LFD2"/>
<dbReference type="GO" id="GO:0005680">
    <property type="term" value="C:anaphase-promoting complex"/>
    <property type="evidence" value="ECO:0007669"/>
    <property type="project" value="TreeGrafter"/>
</dbReference>
<dbReference type="Proteomes" id="UP000291404">
    <property type="component" value="Unassembled WGS sequence"/>
</dbReference>
<gene>
    <name evidence="7" type="ORF">CWI36_0572p0020</name>
</gene>
<evidence type="ECO:0000256" key="5">
    <source>
        <dbReference type="PROSITE-ProRule" id="PRU00221"/>
    </source>
</evidence>
<dbReference type="VEuPathDB" id="MicrosporidiaDB:CWI39_0007p0030"/>
<protein>
    <recommendedName>
        <fullName evidence="6">CDC20/Fizzy WD40 domain-containing protein</fullName>
    </recommendedName>
</protein>
<accession>A0A4Q9LFD2</accession>
<proteinExistence type="inferred from homology"/>
<sequence>MHRNSKKFNRFSCIEFFTKENPPNTDILINYKESLKEPKIYTQPLRKLTVPGLADDFYSNLVDWSDNYILYAVENRIYLFNYYSSKNTLLYSLNGLMVTSVKFNDKGNTVAIGTSTGILNILDISTQKIQNYQQHKSRIGVIEWDENRIITGSRDRTIKNMDIRIEDSPDVLTFHQQEVCGLKISKNKKFIASGGNDNKLFVYDTRNLNNYFHKYTEHKAAVKAIAWSPIKPSLLLSGGGTADKSIKMWNTMNINNSPVKTVDYNSQICNLYWTRNNTVISTHGYSQNDARISQAPTLRVKKIFYGHKNRVIHFSVSKDEKYFVTGSSDNILTFWKAEENFEHESFSYLR</sequence>
<dbReference type="InterPro" id="IPR033010">
    <property type="entry name" value="Cdc20/Fizzy"/>
</dbReference>
<feature type="domain" description="CDC20/Fizzy WD40" evidence="6">
    <location>
        <begin position="48"/>
        <end position="335"/>
    </location>
</feature>
<keyword evidence="8" id="KW-1185">Reference proteome</keyword>
<dbReference type="InterPro" id="IPR001680">
    <property type="entry name" value="WD40_rpt"/>
</dbReference>
<dbReference type="PANTHER" id="PTHR19918:SF1">
    <property type="entry name" value="FIZZY-RELATED PROTEIN HOMOLOG"/>
    <property type="match status" value="1"/>
</dbReference>
<evidence type="ECO:0000256" key="3">
    <source>
        <dbReference type="ARBA" id="ARBA00022737"/>
    </source>
</evidence>
<evidence type="ECO:0000313" key="7">
    <source>
        <dbReference type="EMBL" id="TBU05821.1"/>
    </source>
</evidence>